<dbReference type="EMBL" id="CACVBM020000432">
    <property type="protein sequence ID" value="CAA7018891.1"/>
    <property type="molecule type" value="Genomic_DNA"/>
</dbReference>
<evidence type="ECO:0000313" key="3">
    <source>
        <dbReference type="Proteomes" id="UP000467841"/>
    </source>
</evidence>
<organism evidence="2 3">
    <name type="scientific">Microthlaspi erraticum</name>
    <dbReference type="NCBI Taxonomy" id="1685480"/>
    <lineage>
        <taxon>Eukaryota</taxon>
        <taxon>Viridiplantae</taxon>
        <taxon>Streptophyta</taxon>
        <taxon>Embryophyta</taxon>
        <taxon>Tracheophyta</taxon>
        <taxon>Spermatophyta</taxon>
        <taxon>Magnoliopsida</taxon>
        <taxon>eudicotyledons</taxon>
        <taxon>Gunneridae</taxon>
        <taxon>Pentapetalae</taxon>
        <taxon>rosids</taxon>
        <taxon>malvids</taxon>
        <taxon>Brassicales</taxon>
        <taxon>Brassicaceae</taxon>
        <taxon>Coluteocarpeae</taxon>
        <taxon>Microthlaspi</taxon>
    </lineage>
</organism>
<dbReference type="Pfam" id="PF07727">
    <property type="entry name" value="RVT_2"/>
    <property type="match status" value="1"/>
</dbReference>
<name>A0A6D2HTW9_9BRAS</name>
<dbReference type="SUPFAM" id="SSF56672">
    <property type="entry name" value="DNA/RNA polymerases"/>
    <property type="match status" value="1"/>
</dbReference>
<gene>
    <name evidence="2" type="ORF">MERR_LOCUS6126</name>
</gene>
<proteinExistence type="predicted"/>
<protein>
    <recommendedName>
        <fullName evidence="1">Reverse transcriptase Ty1/copia-type domain-containing protein</fullName>
    </recommendedName>
</protein>
<feature type="domain" description="Reverse transcriptase Ty1/copia-type" evidence="1">
    <location>
        <begin position="136"/>
        <end position="235"/>
    </location>
</feature>
<dbReference type="AlphaFoldDB" id="A0A6D2HTW9"/>
<dbReference type="OrthoDB" id="411615at2759"/>
<dbReference type="Proteomes" id="UP000467841">
    <property type="component" value="Unassembled WGS sequence"/>
</dbReference>
<reference evidence="2" key="1">
    <citation type="submission" date="2020-01" db="EMBL/GenBank/DDBJ databases">
        <authorList>
            <person name="Mishra B."/>
        </authorList>
    </citation>
    <scope>NUCLEOTIDE SEQUENCE [LARGE SCALE GENOMIC DNA]</scope>
</reference>
<dbReference type="InterPro" id="IPR013103">
    <property type="entry name" value="RVT_2"/>
</dbReference>
<accession>A0A6D2HTW9</accession>
<comment type="caution">
    <text evidence="2">The sequence shown here is derived from an EMBL/GenBank/DDBJ whole genome shotgun (WGS) entry which is preliminary data.</text>
</comment>
<sequence>MTRINLESSTQGVMKAYFWVIQAIVQLQSLQSSVQDDYGVGQCCFDDRSIAAMGDSPMFHEPEVSEAETEAEEVREEEEKVHEEVSDTAPDVGLPLTQVHRNHSSNDLIGDITEPRRTRGIKMNYKQMELEEFVRNDVWELVPLPDGVNVVGTKWIFKNKTDDAGSIVRNKSRLVAQGYSQVEGVDFDETFAPVARLESIRLFLGMACILNFKVYQMDVKSAFLNGILQEEVYVANRRRNCGQNLFTLEKKNEMMMVQIYVDDIIFGGTSEKLVENFVKSMTKEFKMSMVGD</sequence>
<evidence type="ECO:0000313" key="2">
    <source>
        <dbReference type="EMBL" id="CAA7018891.1"/>
    </source>
</evidence>
<keyword evidence="3" id="KW-1185">Reference proteome</keyword>
<dbReference type="InterPro" id="IPR043502">
    <property type="entry name" value="DNA/RNA_pol_sf"/>
</dbReference>
<evidence type="ECO:0000259" key="1">
    <source>
        <dbReference type="Pfam" id="PF07727"/>
    </source>
</evidence>